<dbReference type="OrthoDB" id="70250at2759"/>
<evidence type="ECO:0000256" key="1">
    <source>
        <dbReference type="SAM" id="Phobius"/>
    </source>
</evidence>
<dbReference type="GO" id="GO:0006506">
    <property type="term" value="P:GPI anchor biosynthetic process"/>
    <property type="evidence" value="ECO:0007669"/>
    <property type="project" value="InterPro"/>
</dbReference>
<dbReference type="GO" id="GO:0005783">
    <property type="term" value="C:endoplasmic reticulum"/>
    <property type="evidence" value="ECO:0007669"/>
    <property type="project" value="TreeGrafter"/>
</dbReference>
<keyword evidence="1" id="KW-1133">Transmembrane helix</keyword>
<dbReference type="EMBL" id="KV448132">
    <property type="protein sequence ID" value="OAX43778.1"/>
    <property type="molecule type" value="Genomic_DNA"/>
</dbReference>
<evidence type="ECO:0000313" key="2">
    <source>
        <dbReference type="EMBL" id="OAX43778.1"/>
    </source>
</evidence>
<dbReference type="InterPro" id="IPR007720">
    <property type="entry name" value="PigQ/GPI1"/>
</dbReference>
<dbReference type="AlphaFoldDB" id="A0A1B7NFW2"/>
<keyword evidence="1" id="KW-0472">Membrane</keyword>
<keyword evidence="1" id="KW-0812">Transmembrane</keyword>
<feature type="transmembrane region" description="Helical" evidence="1">
    <location>
        <begin position="352"/>
        <end position="384"/>
    </location>
</feature>
<dbReference type="PANTHER" id="PTHR21329">
    <property type="entry name" value="PHOSPHATIDYLINOSITOL N-ACETYLGLUCOSAMINYLTRANSFERASE SUBUNIT Q-RELATED"/>
    <property type="match status" value="1"/>
</dbReference>
<name>A0A1B7NFW2_9AGAM</name>
<dbReference type="Pfam" id="PF05024">
    <property type="entry name" value="Gpi1"/>
    <property type="match status" value="1"/>
</dbReference>
<dbReference type="Proteomes" id="UP000092154">
    <property type="component" value="Unassembled WGS sequence"/>
</dbReference>
<reference evidence="2 3" key="1">
    <citation type="submission" date="2016-06" db="EMBL/GenBank/DDBJ databases">
        <title>Comparative genomics of the ectomycorrhizal sister species Rhizopogon vinicolor and Rhizopogon vesiculosus (Basidiomycota: Boletales) reveals a divergence of the mating type B locus.</title>
        <authorList>
            <consortium name="DOE Joint Genome Institute"/>
            <person name="Mujic A.B."/>
            <person name="Kuo A."/>
            <person name="Tritt A."/>
            <person name="Lipzen A."/>
            <person name="Chen C."/>
            <person name="Johnson J."/>
            <person name="Sharma A."/>
            <person name="Barry K."/>
            <person name="Grigoriev I.V."/>
            <person name="Spatafora J.W."/>
        </authorList>
    </citation>
    <scope>NUCLEOTIDE SEQUENCE [LARGE SCALE GENOMIC DNA]</scope>
    <source>
        <strain evidence="2 3">AM-OR11-026</strain>
    </source>
</reference>
<proteinExistence type="predicted"/>
<dbReference type="PANTHER" id="PTHR21329:SF3">
    <property type="entry name" value="PHOSPHATIDYLINOSITOL N-ACETYLGLUCOSAMINYLTRANSFERASE SUBUNIT Q"/>
    <property type="match status" value="1"/>
</dbReference>
<keyword evidence="3" id="KW-1185">Reference proteome</keyword>
<protein>
    <submittedName>
        <fullName evidence="2">Gpi1-domain-containing protein</fullName>
    </submittedName>
</protein>
<sequence>MTSVFWPSDVTRSGICYGWNHPEICVAGVLEVEEESHAHTLLQHVAHSTEGQALIKLCGTPRVLGCCAFSSLMRASYPRPDITMVSGQSWAYPTTYIYYRRYNTSSLRFYALGPNETHRFEIQDEYMRSSLKHDFSNTTTSPSVSNTGQIMVNQWNSAKTLQQLIEHKQRVPTVAIQEVNTPLQKPPKYLAINKKIHSTTDGIKFSKSFFWRFPSCVFAFLSEFSVVVQQTESRARKLRHLLRGVHSVPNGDVRLKSSQYIEFYSTLWIVLNDLIIGIALRQLLRQDRQVLMQFFVLNFEDKAVHKLRQVLLWLDSWPGGLKLNTELSRFYSHGFMGLIALWHRSFRTIIHFLPMLFSVLELGSAFGVTMTLAMVCDLVCVFMAHIQLCYLVSVTVYDHLLRLVASLWNLFRGKRHNVLRNRTDPWEYDVDQLLLGTMLFTLVAYLFPTVLVYYILFATMRVSTILVYASLETALAFMNNFPLFALMLRVKDPQRSPGGIYMRVEPSKDGNDVDVCLDSHPLPLSVTFGQYVELWKRLVKHYHPFRLVWYVMSGQVLDTIPRKYIHN</sequence>
<dbReference type="GO" id="GO:0016020">
    <property type="term" value="C:membrane"/>
    <property type="evidence" value="ECO:0007669"/>
    <property type="project" value="InterPro"/>
</dbReference>
<evidence type="ECO:0000313" key="3">
    <source>
        <dbReference type="Proteomes" id="UP000092154"/>
    </source>
</evidence>
<gene>
    <name evidence="2" type="ORF">K503DRAFT_861942</name>
</gene>
<dbReference type="InParanoid" id="A0A1B7NFW2"/>
<feature type="transmembrane region" description="Helical" evidence="1">
    <location>
        <begin position="432"/>
        <end position="456"/>
    </location>
</feature>
<feature type="transmembrane region" description="Helical" evidence="1">
    <location>
        <begin position="462"/>
        <end position="486"/>
    </location>
</feature>
<organism evidence="2 3">
    <name type="scientific">Rhizopogon vinicolor AM-OR11-026</name>
    <dbReference type="NCBI Taxonomy" id="1314800"/>
    <lineage>
        <taxon>Eukaryota</taxon>
        <taxon>Fungi</taxon>
        <taxon>Dikarya</taxon>
        <taxon>Basidiomycota</taxon>
        <taxon>Agaricomycotina</taxon>
        <taxon>Agaricomycetes</taxon>
        <taxon>Agaricomycetidae</taxon>
        <taxon>Boletales</taxon>
        <taxon>Suillineae</taxon>
        <taxon>Rhizopogonaceae</taxon>
        <taxon>Rhizopogon</taxon>
    </lineage>
</organism>
<dbReference type="STRING" id="1314800.A0A1B7NFW2"/>
<accession>A0A1B7NFW2</accession>